<keyword evidence="2" id="KW-1185">Reference proteome</keyword>
<name>A0A8H3G101_9LECA</name>
<dbReference type="EMBL" id="CAJPDR010000373">
    <property type="protein sequence ID" value="CAF9934261.1"/>
    <property type="molecule type" value="Genomic_DNA"/>
</dbReference>
<protein>
    <submittedName>
        <fullName evidence="1">Uncharacterized protein</fullName>
    </submittedName>
</protein>
<organism evidence="1 2">
    <name type="scientific">Alectoria fallacina</name>
    <dbReference type="NCBI Taxonomy" id="1903189"/>
    <lineage>
        <taxon>Eukaryota</taxon>
        <taxon>Fungi</taxon>
        <taxon>Dikarya</taxon>
        <taxon>Ascomycota</taxon>
        <taxon>Pezizomycotina</taxon>
        <taxon>Lecanoromycetes</taxon>
        <taxon>OSLEUM clade</taxon>
        <taxon>Lecanoromycetidae</taxon>
        <taxon>Lecanorales</taxon>
        <taxon>Lecanorineae</taxon>
        <taxon>Parmeliaceae</taxon>
        <taxon>Alectoria</taxon>
    </lineage>
</organism>
<evidence type="ECO:0000313" key="2">
    <source>
        <dbReference type="Proteomes" id="UP000664203"/>
    </source>
</evidence>
<gene>
    <name evidence="1" type="ORF">ALECFALPRED_005900</name>
</gene>
<sequence length="450" mass="47630">MYVHAQSSAASCSDPAGVNPINPGCWTILSITPYITNWWTSNSAQCSAGQSFAQCFLGTVQLGDNDCVGITSATCPPPNWPSFQSQNLSVEDFYVAYNIYAVWEFFNSYYAAIGNARSSATDSVGAIVAMLDPPQTTNGALNDILTALSIGLSFLAPDVGPLIGTVLNGAQQAIAVAKYLFPLGTLDSQFAQFDQISNAMGTVTDYLQDNVTSALSAIQNDPTTFLAFTGSGDFSVTPLPTIPSQSDSILTALNTYVISQCLQANKWVIARAIDTDMNALMTNGSDPNWNITGCGSGYDGNSVCGAYYWNQAIDVSFTLTNNQNPSLDPTSDMGTFFGNWTTPDLLFNGAAQCQVQGGSDPVVSVSNSGVSASCLSNVKVCTWDLNPSHVGTTYEFVDCLPQTGFAVDGCDGCPDGSLCVNVPYSYVGEYLFFSGGSPYSFCNHNGQILP</sequence>
<proteinExistence type="predicted"/>
<evidence type="ECO:0000313" key="1">
    <source>
        <dbReference type="EMBL" id="CAF9934261.1"/>
    </source>
</evidence>
<dbReference type="Proteomes" id="UP000664203">
    <property type="component" value="Unassembled WGS sequence"/>
</dbReference>
<reference evidence="1" key="1">
    <citation type="submission" date="2021-03" db="EMBL/GenBank/DDBJ databases">
        <authorList>
            <person name="Tagirdzhanova G."/>
        </authorList>
    </citation>
    <scope>NUCLEOTIDE SEQUENCE</scope>
</reference>
<dbReference type="AlphaFoldDB" id="A0A8H3G101"/>
<comment type="caution">
    <text evidence="1">The sequence shown here is derived from an EMBL/GenBank/DDBJ whole genome shotgun (WGS) entry which is preliminary data.</text>
</comment>
<accession>A0A8H3G101</accession>
<dbReference type="OrthoDB" id="5345753at2759"/>